<name>A0AAF0EL59_9BASI</name>
<dbReference type="AlphaFoldDB" id="A0AAF0EL59"/>
<gene>
    <name evidence="13" type="primary">ERG8</name>
    <name evidence="13" type="ORF">MNAN1_001523</name>
</gene>
<comment type="catalytic activity">
    <reaction evidence="12">
        <text>(R)-5-phosphomevalonate + ATP = (R)-5-diphosphomevalonate + ADP</text>
        <dbReference type="Rhea" id="RHEA:16341"/>
        <dbReference type="ChEBI" id="CHEBI:30616"/>
        <dbReference type="ChEBI" id="CHEBI:57557"/>
        <dbReference type="ChEBI" id="CHEBI:58146"/>
        <dbReference type="ChEBI" id="CHEBI:456216"/>
        <dbReference type="EC" id="2.7.4.2"/>
    </reaction>
    <physiologicalReaction direction="left-to-right" evidence="12">
        <dbReference type="Rhea" id="RHEA:16342"/>
    </physiologicalReaction>
</comment>
<sequence>MATIVSAPGKVLLTGGYLVLDPAYTGFVLATDARFYTSVTSRSSTGAPLIRVRSPPFADATWVYDLVLPAEAEDMAPEDAAEATRLVQHSEPNPFVSLALLYAAQLAIERHGVARARNALQGLDIVIAGDNAFYSHRSDGQALTLAQLQALPPFHTHSCGLRNVHKTGLGSSAAMTTSLVGALLVHLSIVEAVRTTETLSPASLGLIHNVAQLTHCAAQGKVGSGFDVSASVWGSQVYRRFNPALLKDIMRTEHGQRIIAPGTTTPPREPRALWPVLDPSNALWMPTAPRDATPTATEALRAATSREDSIPRPAPLHLPPGVRLCLADVDAGSNTRTMVGQVSEWRTQNPAWAQQLYAVLAAANQSVSDGLLQLHLLHAQDPRAYAETVSALARVPSADWDTLGSLHASRIIDAFVAVRDAMRSVRTGMRELGTRSGAAVEPPEMTRLLDTTLAGAPGLLGGGVPGAGGYDALFILFLSPDALTSTTRALVPPEVCALWQQYTQLSVGPLLCGAQAPAPAPALEKDGPDIDATPDTALHRVADAWTHARAGLVLVEAEAVPGLAALLAD</sequence>
<evidence type="ECO:0000256" key="2">
    <source>
        <dbReference type="ARBA" id="ARBA00006495"/>
    </source>
</evidence>
<keyword evidence="9" id="KW-0752">Steroid biosynthesis</keyword>
<keyword evidence="6" id="KW-0547">Nucleotide-binding</keyword>
<dbReference type="GO" id="GO:0010142">
    <property type="term" value="P:farnesyl diphosphate biosynthetic process, mevalonate pathway"/>
    <property type="evidence" value="ECO:0007669"/>
    <property type="project" value="TreeGrafter"/>
</dbReference>
<keyword evidence="7 13" id="KW-0418">Kinase</keyword>
<protein>
    <recommendedName>
        <fullName evidence="3">phosphomevalonate kinase</fullName>
        <ecNumber evidence="3">2.7.4.2</ecNumber>
    </recommendedName>
</protein>
<dbReference type="InterPro" id="IPR020568">
    <property type="entry name" value="Ribosomal_Su5_D2-typ_SF"/>
</dbReference>
<comment type="similarity">
    <text evidence="2">Belongs to the GHMP kinase family. Mevalonate kinase subfamily.</text>
</comment>
<dbReference type="EMBL" id="CP119894">
    <property type="protein sequence ID" value="WFD26540.1"/>
    <property type="molecule type" value="Genomic_DNA"/>
</dbReference>
<keyword evidence="5 13" id="KW-0808">Transferase</keyword>
<proteinExistence type="inferred from homology"/>
<reference evidence="13" key="1">
    <citation type="submission" date="2023-03" db="EMBL/GenBank/DDBJ databases">
        <title>Mating type loci evolution in Malassezia.</title>
        <authorList>
            <person name="Coelho M.A."/>
        </authorList>
    </citation>
    <scope>NUCLEOTIDE SEQUENCE</scope>
    <source>
        <strain evidence="13">CBS 9557</strain>
    </source>
</reference>
<dbReference type="InterPro" id="IPR014721">
    <property type="entry name" value="Ribsml_uS5_D2-typ_fold_subgr"/>
</dbReference>
<dbReference type="InterPro" id="IPR016005">
    <property type="entry name" value="Erg8"/>
</dbReference>
<evidence type="ECO:0000256" key="3">
    <source>
        <dbReference type="ARBA" id="ARBA00012958"/>
    </source>
</evidence>
<dbReference type="Gene3D" id="3.30.70.890">
    <property type="entry name" value="GHMP kinase, C-terminal domain"/>
    <property type="match status" value="1"/>
</dbReference>
<dbReference type="Gene3D" id="3.30.230.10">
    <property type="match status" value="1"/>
</dbReference>
<dbReference type="PIRSF" id="PIRSF017288">
    <property type="entry name" value="PMK_GHMP_euk"/>
    <property type="match status" value="1"/>
</dbReference>
<dbReference type="EC" id="2.7.4.2" evidence="3"/>
<evidence type="ECO:0000256" key="8">
    <source>
        <dbReference type="ARBA" id="ARBA00022840"/>
    </source>
</evidence>
<evidence type="ECO:0000256" key="7">
    <source>
        <dbReference type="ARBA" id="ARBA00022777"/>
    </source>
</evidence>
<keyword evidence="8" id="KW-0067">ATP-binding</keyword>
<evidence type="ECO:0000313" key="13">
    <source>
        <dbReference type="EMBL" id="WFD26540.1"/>
    </source>
</evidence>
<evidence type="ECO:0000256" key="1">
    <source>
        <dbReference type="ARBA" id="ARBA00005017"/>
    </source>
</evidence>
<keyword evidence="14" id="KW-1185">Reference proteome</keyword>
<dbReference type="GO" id="GO:0005524">
    <property type="term" value="F:ATP binding"/>
    <property type="evidence" value="ECO:0007669"/>
    <property type="project" value="UniProtKB-KW"/>
</dbReference>
<evidence type="ECO:0000256" key="6">
    <source>
        <dbReference type="ARBA" id="ARBA00022741"/>
    </source>
</evidence>
<dbReference type="SUPFAM" id="SSF54211">
    <property type="entry name" value="Ribosomal protein S5 domain 2-like"/>
    <property type="match status" value="1"/>
</dbReference>
<evidence type="ECO:0000256" key="4">
    <source>
        <dbReference type="ARBA" id="ARBA00022516"/>
    </source>
</evidence>
<dbReference type="Proteomes" id="UP001213623">
    <property type="component" value="Chromosome 3"/>
</dbReference>
<evidence type="ECO:0000256" key="5">
    <source>
        <dbReference type="ARBA" id="ARBA00022679"/>
    </source>
</evidence>
<dbReference type="GO" id="GO:0019287">
    <property type="term" value="P:isopentenyl diphosphate biosynthetic process, mevalonate pathway"/>
    <property type="evidence" value="ECO:0007669"/>
    <property type="project" value="TreeGrafter"/>
</dbReference>
<evidence type="ECO:0000256" key="11">
    <source>
        <dbReference type="ARBA" id="ARBA00023221"/>
    </source>
</evidence>
<dbReference type="PANTHER" id="PTHR31814">
    <property type="match status" value="1"/>
</dbReference>
<dbReference type="GO" id="GO:0004631">
    <property type="term" value="F:phosphomevalonate kinase activity"/>
    <property type="evidence" value="ECO:0007669"/>
    <property type="project" value="UniProtKB-EC"/>
</dbReference>
<keyword evidence="4" id="KW-0444">Lipid biosynthesis</keyword>
<dbReference type="InterPro" id="IPR036554">
    <property type="entry name" value="GHMP_kinase_C_sf"/>
</dbReference>
<dbReference type="GO" id="GO:0005777">
    <property type="term" value="C:peroxisome"/>
    <property type="evidence" value="ECO:0007669"/>
    <property type="project" value="TreeGrafter"/>
</dbReference>
<keyword evidence="10" id="KW-0443">Lipid metabolism</keyword>
<dbReference type="InterPro" id="IPR035102">
    <property type="entry name" value="Phosphomevalonate_kinase"/>
</dbReference>
<comment type="pathway">
    <text evidence="1">Isoprenoid biosynthesis; isopentenyl diphosphate biosynthesis via mevalonate pathway; isopentenyl diphosphate from (R)-mevalonate: step 2/3.</text>
</comment>
<evidence type="ECO:0000256" key="10">
    <source>
        <dbReference type="ARBA" id="ARBA00023098"/>
    </source>
</evidence>
<evidence type="ECO:0000313" key="14">
    <source>
        <dbReference type="Proteomes" id="UP001213623"/>
    </source>
</evidence>
<keyword evidence="11" id="KW-0753">Steroid metabolism</keyword>
<evidence type="ECO:0000256" key="9">
    <source>
        <dbReference type="ARBA" id="ARBA00022955"/>
    </source>
</evidence>
<evidence type="ECO:0000256" key="12">
    <source>
        <dbReference type="ARBA" id="ARBA00029326"/>
    </source>
</evidence>
<dbReference type="PANTHER" id="PTHR31814:SF2">
    <property type="entry name" value="PHOSPHOMEVALONATE KINASE"/>
    <property type="match status" value="1"/>
</dbReference>
<organism evidence="13 14">
    <name type="scientific">Malassezia nana</name>
    <dbReference type="NCBI Taxonomy" id="180528"/>
    <lineage>
        <taxon>Eukaryota</taxon>
        <taxon>Fungi</taxon>
        <taxon>Dikarya</taxon>
        <taxon>Basidiomycota</taxon>
        <taxon>Ustilaginomycotina</taxon>
        <taxon>Malasseziomycetes</taxon>
        <taxon>Malasseziales</taxon>
        <taxon>Malasseziaceae</taxon>
        <taxon>Malassezia</taxon>
    </lineage>
</organism>
<accession>A0AAF0EL59</accession>
<dbReference type="GO" id="GO:0006696">
    <property type="term" value="P:ergosterol biosynthetic process"/>
    <property type="evidence" value="ECO:0007669"/>
    <property type="project" value="TreeGrafter"/>
</dbReference>